<dbReference type="Pfam" id="PF08239">
    <property type="entry name" value="SH3_3"/>
    <property type="match status" value="1"/>
</dbReference>
<evidence type="ECO:0000256" key="1">
    <source>
        <dbReference type="SAM" id="MobiDB-lite"/>
    </source>
</evidence>
<evidence type="ECO:0000313" key="4">
    <source>
        <dbReference type="Proteomes" id="UP000286594"/>
    </source>
</evidence>
<gene>
    <name evidence="3" type="ORF">EOW65_17785</name>
</gene>
<organism evidence="3 4">
    <name type="scientific">Paenirhodobacter ferrireducens</name>
    <dbReference type="NCBI Taxonomy" id="1215032"/>
    <lineage>
        <taxon>Bacteria</taxon>
        <taxon>Pseudomonadati</taxon>
        <taxon>Pseudomonadota</taxon>
        <taxon>Alphaproteobacteria</taxon>
        <taxon>Rhodobacterales</taxon>
        <taxon>Rhodobacter group</taxon>
        <taxon>Paenirhodobacter</taxon>
    </lineage>
</organism>
<accession>A0A443L6Y2</accession>
<protein>
    <submittedName>
        <fullName evidence="3">SH3 domain-containing protein</fullName>
    </submittedName>
</protein>
<dbReference type="AlphaFoldDB" id="A0A443L6Y2"/>
<comment type="caution">
    <text evidence="3">The sequence shown here is derived from an EMBL/GenBank/DDBJ whole genome shotgun (WGS) entry which is preliminary data.</text>
</comment>
<feature type="domain" description="SH3b" evidence="2">
    <location>
        <begin position="156"/>
        <end position="219"/>
    </location>
</feature>
<name>A0A443L6Y2_9RHOB</name>
<proteinExistence type="predicted"/>
<keyword evidence="4" id="KW-1185">Reference proteome</keyword>
<dbReference type="EMBL" id="SAVB01000027">
    <property type="protein sequence ID" value="RWR44995.1"/>
    <property type="molecule type" value="Genomic_DNA"/>
</dbReference>
<feature type="region of interest" description="Disordered" evidence="1">
    <location>
        <begin position="1"/>
        <end position="63"/>
    </location>
</feature>
<sequence>MLAHGTGCKAASRPGPDGKLGRKARAEIDGEFPPARNRQRAGTLGSGKPGTRPRTARGTGHRFGEGPMFRLTAITLAAFYVVLAVFGHDPEETGEAVAAPPEAPAPAPTTEANAPDALTTPGLPAATVTPARFPPMPGPALKPGPEYRPAPAPLSGRLFRVATNRLNVRAAPSASAPVTGQLGRGAEIRVVTERDGWAQIRIEGDSIEGWVSRRLLRPAD</sequence>
<dbReference type="SMART" id="SM00287">
    <property type="entry name" value="SH3b"/>
    <property type="match status" value="1"/>
</dbReference>
<dbReference type="OrthoDB" id="7857759at2"/>
<dbReference type="Proteomes" id="UP000286594">
    <property type="component" value="Unassembled WGS sequence"/>
</dbReference>
<evidence type="ECO:0000259" key="2">
    <source>
        <dbReference type="SMART" id="SM00287"/>
    </source>
</evidence>
<dbReference type="InterPro" id="IPR003646">
    <property type="entry name" value="SH3-like_bac-type"/>
</dbReference>
<dbReference type="Gene3D" id="2.30.30.40">
    <property type="entry name" value="SH3 Domains"/>
    <property type="match status" value="1"/>
</dbReference>
<evidence type="ECO:0000313" key="3">
    <source>
        <dbReference type="EMBL" id="RWR44995.1"/>
    </source>
</evidence>
<reference evidence="3 4" key="1">
    <citation type="submission" date="2019-01" db="EMBL/GenBank/DDBJ databases">
        <title>Sinorhodobacter populi sp. nov. isolated from the symptomatic bark tissue of Populus euramericana canker.</title>
        <authorList>
            <person name="Xu G."/>
        </authorList>
    </citation>
    <scope>NUCLEOTIDE SEQUENCE [LARGE SCALE GENOMIC DNA]</scope>
    <source>
        <strain evidence="3 4">CCTCC AB2012026</strain>
    </source>
</reference>